<dbReference type="RefSeq" id="WP_144865159.1">
    <property type="nucleotide sequence ID" value="NZ_LR213789.1"/>
</dbReference>
<dbReference type="SMART" id="SM00912">
    <property type="entry name" value="Haemagg_act"/>
    <property type="match status" value="1"/>
</dbReference>
<feature type="chain" id="PRO_5021958203" description="Filamentous haemagglutinin FhaB/tRNA nuclease CdiA-like TPS domain-containing protein" evidence="1">
    <location>
        <begin position="27"/>
        <end position="1591"/>
    </location>
</feature>
<proteinExistence type="predicted"/>
<gene>
    <name evidence="3" type="ORF">H1P_290033</name>
</gene>
<dbReference type="Gene3D" id="2.160.20.10">
    <property type="entry name" value="Single-stranded right-handed beta-helix, Pectin lyase-like"/>
    <property type="match status" value="3"/>
</dbReference>
<feature type="domain" description="Filamentous haemagglutinin FhaB/tRNA nuclease CdiA-like TPS" evidence="2">
    <location>
        <begin position="30"/>
        <end position="142"/>
    </location>
</feature>
<evidence type="ECO:0000313" key="3">
    <source>
        <dbReference type="EMBL" id="VEP14824.1"/>
    </source>
</evidence>
<feature type="signal peptide" evidence="1">
    <location>
        <begin position="1"/>
        <end position="26"/>
    </location>
</feature>
<dbReference type="Gene3D" id="2.60.120.380">
    <property type="match status" value="1"/>
</dbReference>
<name>A0A563VTW2_9CYAN</name>
<organism evidence="3 4">
    <name type="scientific">Hyella patelloides LEGE 07179</name>
    <dbReference type="NCBI Taxonomy" id="945734"/>
    <lineage>
        <taxon>Bacteria</taxon>
        <taxon>Bacillati</taxon>
        <taxon>Cyanobacteriota</taxon>
        <taxon>Cyanophyceae</taxon>
        <taxon>Pleurocapsales</taxon>
        <taxon>Hyellaceae</taxon>
        <taxon>Hyella</taxon>
    </lineage>
</organism>
<dbReference type="InterPro" id="IPR008638">
    <property type="entry name" value="FhaB/CdiA-like_TPS"/>
</dbReference>
<keyword evidence="1" id="KW-0732">Signal</keyword>
<protein>
    <recommendedName>
        <fullName evidence="2">Filamentous haemagglutinin FhaB/tRNA nuclease CdiA-like TPS domain-containing protein</fullName>
    </recommendedName>
</protein>
<dbReference type="Pfam" id="PF05860">
    <property type="entry name" value="TPS"/>
    <property type="match status" value="1"/>
</dbReference>
<evidence type="ECO:0000259" key="2">
    <source>
        <dbReference type="SMART" id="SM00912"/>
    </source>
</evidence>
<reference evidence="3 4" key="1">
    <citation type="submission" date="2019-01" db="EMBL/GenBank/DDBJ databases">
        <authorList>
            <person name="Brito A."/>
        </authorList>
    </citation>
    <scope>NUCLEOTIDE SEQUENCE [LARGE SCALE GENOMIC DNA]</scope>
    <source>
        <strain evidence="3">1</strain>
    </source>
</reference>
<keyword evidence="4" id="KW-1185">Reference proteome</keyword>
<dbReference type="InterPro" id="IPR012334">
    <property type="entry name" value="Pectin_lyas_fold"/>
</dbReference>
<dbReference type="SUPFAM" id="SSF51126">
    <property type="entry name" value="Pectin lyase-like"/>
    <property type="match status" value="1"/>
</dbReference>
<dbReference type="Proteomes" id="UP000320055">
    <property type="component" value="Unassembled WGS sequence"/>
</dbReference>
<sequence>MKTISLLSSFNLGIILTGFLTSVSNAQIVPDESLPDNSVVNSEGNVIQIDGGTTRGDNLFHSFERFSIPEDTTASFNNVTSIQNIFSRVTGNSLSHIEGIIKSQGAANLFLINPNGIIFGEGASLNIGGSFLATTAESILFADGTEFNSTPTNTTPLLTISVPIGLNLGTNPGQIINRSVADNVGLQVPTEESISFIGGEVSFAGGLATAPRGNISVLGNTVSLLDNSRINVSSDTGGGTVFVGGGYQGRDALINANRTYIDRTVTINADGVTKGNGGRVFVWGNEVTGFYGDITAKGGSESGNGGFVEVSSKQHLIFRGDVNTSAVNGFTGTLLLDPTNIIIANGTGDETGDGTDTFSGNNSGEVGAILSTPLSEIDDTAPTTIYETELEGLSGDTNVILQATNDITLEDLVDDELTFAPGSGVIAFTADADSDGAGDFVMEDNTIVFDSELSEVVDADTIATNGRSIAISGANLTLGNINTTLSTLSDAGDTIETASVISNDSGDSVESISGFLSEVDDVDVYQIFLTGDGTFSASTVNDTEIDSQLFLFDASGIGIYSNNDSSSEIIQSTLPAENSLTPTTPGIYYLAISGLFVDPFSEGGFIFSDDFQAVNAPIGAGGTFPLSDWDDEIVNDLPGAFIISNIGQYTINLTGVAGNQNTFNESQVSGDSGSITLNATNGNVSFANLDSSADSSAGGDITVNATGDLNVVTDGLLTINSSSNEAAAGAISLHSSQGSINLTNSSLLATSNGEDGIAGDINLTANSGISLTNTSIDTQAFGNNGRTGDITIEALNGSNVELINDADFSSTIFINSWANVPGETTGGKLQITGGDITIDNYFFDNFVRGQGNGDDILIAGNSINIQNLSLINSLTFDEGDGGNVFISADSVNIIDATSISTSTSGEGDAGDINIDVTNAGIFNLSNSQIETDNIQSREGRMGDININAGEISLDNEAEIEATTRGVSAENTDITAGSINLNADGEIRINNSSIDTEIVGNRSGANINIIASSVNISDRGLIFTETSGEGNAGSIKIDVTSGGAFNLAGSFIFTNTSGAGDAGNITVNAGSIFITEGSAITAKVASESETDVSQADLDSEIFLFDDQGNLLAENDDSEVSEGEAGLFSGSVANSFLEYTFTEDGNYVIGVGAFDSVAEEGEISGDTIARGDNYTLQVSIENHPTSGETNNSIAKIESNDSLDTAQKIDNSFSKRFNSNIQNSTAIPHVSISAEGNDTFDYYSFNATAGSFGLFDIDQINTDNTVQPGNVKAGDINLNATGNITIRDNSTVSASTTGRGIGGNVNITTPNLLTIQDNSTVVVGSEGLATSGNVSINSGFLTLESNSQISATTASGEGGLLDIKVNNILEMRDSSLISTEAGEAGNGGDINIDTQFILASPNQNNDIIANAGTGSGGNIRIKAESLFGIEERSLNPFTNDINASSDFGLDGTINIDTPDVDPTSGIIELPDVPVDAEAIFAQDLCKFEDDKIAKGSSFIITGRGGLTPTSEESLSNVDNVVGWANRDDIQVSENGAVGVRQRAKDNTLETSYPVIQQSQGWVINSDGSVWLVANAPETIPQNSGIVHPSCPVSP</sequence>
<dbReference type="OrthoDB" id="498732at2"/>
<dbReference type="NCBIfam" id="TIGR01901">
    <property type="entry name" value="adhes_NPXG"/>
    <property type="match status" value="1"/>
</dbReference>
<dbReference type="NCBIfam" id="NF038127">
    <property type="entry name" value="FDP_fam"/>
    <property type="match status" value="1"/>
</dbReference>
<dbReference type="EMBL" id="CAACVJ010000212">
    <property type="protein sequence ID" value="VEP14824.1"/>
    <property type="molecule type" value="Genomic_DNA"/>
</dbReference>
<evidence type="ECO:0000313" key="4">
    <source>
        <dbReference type="Proteomes" id="UP000320055"/>
    </source>
</evidence>
<evidence type="ECO:0000256" key="1">
    <source>
        <dbReference type="SAM" id="SignalP"/>
    </source>
</evidence>
<accession>A0A563VTW2</accession>
<dbReference type="InterPro" id="IPR011050">
    <property type="entry name" value="Pectin_lyase_fold/virulence"/>
</dbReference>